<evidence type="ECO:0000256" key="1">
    <source>
        <dbReference type="SAM" id="Phobius"/>
    </source>
</evidence>
<evidence type="ECO:0000313" key="2">
    <source>
        <dbReference type="EMBL" id="SDI27693.1"/>
    </source>
</evidence>
<dbReference type="Proteomes" id="UP000199705">
    <property type="component" value="Unassembled WGS sequence"/>
</dbReference>
<dbReference type="AlphaFoldDB" id="A0A1G8J9F3"/>
<sequence>MEKPRYQSVTIPIILSFLLIIITFSYDICTAIDVEQDELGALINAFVPLVLGVLSLVIMAMVLIFSRKEKIAFYTLIFLGAVNLATAVFLKFNFKDFSPLNSNHDLTTSKVLLSSVLTPINERSKIIIENLDGLPDNDVLAFSFVHKSGITNSDIRKKTFDHKEVTVCLINNASSDLIIRGMALSDDELWHIKSIKKDDKIQSTYPLVITPSGQVYITVEFTAAKIEQRIKAPWWKYLLKTQNFLAVQSRYFNYQKLRGATCINTKGILVLKTDSKTEPYCNIHLNGLWQYKVEGDWEPDLQRVVNTLGFGTVIGFKNFDNGLNGNKLVPFSDEVTGNCFSVADQSKSVRITKIAAYHGCCSVEAVDSTCYYYPAKNKMFPLFVSMPRTRQMLFPNGYNTGVNSVCFKPDYPFVLKVGKSDMERKRNFQSKIGLRIWKARDLNGSPISNAFILGADHLGARGTNYDYQDEVLYIENVKIK</sequence>
<protein>
    <submittedName>
        <fullName evidence="2">Uncharacterized protein</fullName>
    </submittedName>
</protein>
<keyword evidence="1" id="KW-0472">Membrane</keyword>
<feature type="transmembrane region" description="Helical" evidence="1">
    <location>
        <begin position="41"/>
        <end position="65"/>
    </location>
</feature>
<reference evidence="3" key="1">
    <citation type="submission" date="2016-10" db="EMBL/GenBank/DDBJ databases">
        <authorList>
            <person name="Varghese N."/>
            <person name="Submissions S."/>
        </authorList>
    </citation>
    <scope>NUCLEOTIDE SEQUENCE [LARGE SCALE GENOMIC DNA]</scope>
    <source>
        <strain evidence="3">Gh-67</strain>
    </source>
</reference>
<keyword evidence="1" id="KW-1133">Transmembrane helix</keyword>
<organism evidence="2 3">
    <name type="scientific">Mucilaginibacter gossypii</name>
    <dbReference type="NCBI Taxonomy" id="551996"/>
    <lineage>
        <taxon>Bacteria</taxon>
        <taxon>Pseudomonadati</taxon>
        <taxon>Bacteroidota</taxon>
        <taxon>Sphingobacteriia</taxon>
        <taxon>Sphingobacteriales</taxon>
        <taxon>Sphingobacteriaceae</taxon>
        <taxon>Mucilaginibacter</taxon>
    </lineage>
</organism>
<proteinExistence type="predicted"/>
<accession>A0A1G8J9F3</accession>
<keyword evidence="3" id="KW-1185">Reference proteome</keyword>
<feature type="transmembrane region" description="Helical" evidence="1">
    <location>
        <begin position="6"/>
        <end position="29"/>
    </location>
</feature>
<gene>
    <name evidence="2" type="ORF">SAMN05192573_11841</name>
</gene>
<dbReference type="RefSeq" id="WP_091174249.1">
    <property type="nucleotide sequence ID" value="NZ_FNCG01000018.1"/>
</dbReference>
<keyword evidence="1" id="KW-0812">Transmembrane</keyword>
<evidence type="ECO:0000313" key="3">
    <source>
        <dbReference type="Proteomes" id="UP000199705"/>
    </source>
</evidence>
<dbReference type="EMBL" id="FNCG01000018">
    <property type="protein sequence ID" value="SDI27693.1"/>
    <property type="molecule type" value="Genomic_DNA"/>
</dbReference>
<name>A0A1G8J9F3_9SPHI</name>
<feature type="transmembrane region" description="Helical" evidence="1">
    <location>
        <begin position="71"/>
        <end position="90"/>
    </location>
</feature>